<dbReference type="InterPro" id="IPR041647">
    <property type="entry name" value="IRK_C"/>
</dbReference>
<keyword evidence="3 11" id="KW-0633">Potassium transport</keyword>
<evidence type="ECO:0000256" key="7">
    <source>
        <dbReference type="ARBA" id="ARBA00022989"/>
    </source>
</evidence>
<dbReference type="GO" id="GO:1990573">
    <property type="term" value="P:potassium ion import across plasma membrane"/>
    <property type="evidence" value="ECO:0007669"/>
    <property type="project" value="TreeGrafter"/>
</dbReference>
<keyword evidence="4 11" id="KW-0812">Transmembrane</keyword>
<reference evidence="14 15" key="1">
    <citation type="journal article" date="2014" name="Genome Biol. Evol.">
        <title>The secreted proteins of Achlya hypogyna and Thraustotheca clavata identify the ancestral oomycete secretome and reveal gene acquisitions by horizontal gene transfer.</title>
        <authorList>
            <person name="Misner I."/>
            <person name="Blouin N."/>
            <person name="Leonard G."/>
            <person name="Richards T.A."/>
            <person name="Lane C.E."/>
        </authorList>
    </citation>
    <scope>NUCLEOTIDE SEQUENCE [LARGE SCALE GENOMIC DNA]</scope>
    <source>
        <strain evidence="14 15">ATCC 48635</strain>
    </source>
</reference>
<evidence type="ECO:0000256" key="3">
    <source>
        <dbReference type="ARBA" id="ARBA00022538"/>
    </source>
</evidence>
<dbReference type="PANTHER" id="PTHR11767:SF102">
    <property type="entry name" value="INWARDLY RECTIFYING POTASSIUM CHANNEL 1, ISOFORM F"/>
    <property type="match status" value="1"/>
</dbReference>
<keyword evidence="9 12" id="KW-0472">Membrane</keyword>
<dbReference type="SUPFAM" id="SSF52540">
    <property type="entry name" value="P-loop containing nucleoside triphosphate hydrolases"/>
    <property type="match status" value="1"/>
</dbReference>
<dbReference type="InterPro" id="IPR027417">
    <property type="entry name" value="P-loop_NTPase"/>
</dbReference>
<dbReference type="Gene3D" id="3.40.50.300">
    <property type="entry name" value="P-loop containing nucleotide triphosphate hydrolases"/>
    <property type="match status" value="1"/>
</dbReference>
<evidence type="ECO:0000313" key="15">
    <source>
        <dbReference type="Proteomes" id="UP000243579"/>
    </source>
</evidence>
<evidence type="ECO:0000256" key="5">
    <source>
        <dbReference type="ARBA" id="ARBA00022882"/>
    </source>
</evidence>
<evidence type="ECO:0000256" key="11">
    <source>
        <dbReference type="RuleBase" id="RU003822"/>
    </source>
</evidence>
<dbReference type="AlphaFoldDB" id="A0A1V9ZR67"/>
<keyword evidence="5 11" id="KW-0851">Voltage-gated channel</keyword>
<comment type="similarity">
    <text evidence="11">Belongs to the inward rectifier-type potassium channel (TC 1.A.2.1) family.</text>
</comment>
<proteinExistence type="inferred from homology"/>
<name>A0A1V9ZR67_ACHHY</name>
<dbReference type="GO" id="GO:0005886">
    <property type="term" value="C:plasma membrane"/>
    <property type="evidence" value="ECO:0007669"/>
    <property type="project" value="TreeGrafter"/>
</dbReference>
<gene>
    <name evidence="14" type="ORF">ACHHYP_03582</name>
</gene>
<evidence type="ECO:0000256" key="4">
    <source>
        <dbReference type="ARBA" id="ARBA00022692"/>
    </source>
</evidence>
<feature type="transmembrane region" description="Helical" evidence="12">
    <location>
        <begin position="603"/>
        <end position="623"/>
    </location>
</feature>
<comment type="caution">
    <text evidence="14">The sequence shown here is derived from an EMBL/GenBank/DDBJ whole genome shotgun (WGS) entry which is preliminary data.</text>
</comment>
<dbReference type="SUPFAM" id="SSF81324">
    <property type="entry name" value="Voltage-gated potassium channels"/>
    <property type="match status" value="2"/>
</dbReference>
<protein>
    <submittedName>
        <fullName evidence="14">Inward rectifier K channel (IRK-C) family protein</fullName>
    </submittedName>
</protein>
<feature type="transmembrane region" description="Helical" evidence="12">
    <location>
        <begin position="84"/>
        <end position="106"/>
    </location>
</feature>
<dbReference type="GO" id="GO:0034702">
    <property type="term" value="C:monoatomic ion channel complex"/>
    <property type="evidence" value="ECO:0007669"/>
    <property type="project" value="UniProtKB-KW"/>
</dbReference>
<evidence type="ECO:0000256" key="9">
    <source>
        <dbReference type="ARBA" id="ARBA00023136"/>
    </source>
</evidence>
<keyword evidence="2 11" id="KW-0813">Transport</keyword>
<dbReference type="InterPro" id="IPR014756">
    <property type="entry name" value="Ig_E-set"/>
</dbReference>
<keyword evidence="8 11" id="KW-0406">Ion transport</keyword>
<evidence type="ECO:0000256" key="6">
    <source>
        <dbReference type="ARBA" id="ARBA00022958"/>
    </source>
</evidence>
<keyword evidence="7 12" id="KW-1133">Transmembrane helix</keyword>
<evidence type="ECO:0000256" key="12">
    <source>
        <dbReference type="SAM" id="Phobius"/>
    </source>
</evidence>
<sequence>MPSKKRFQRTNGADPAVAIDADFDAPWAHDWPGVRVHAGGSPIFAHPAILPTAEIFPKISTHRNPRRAYKDGIYILLNLPWVQLMPALAAMYFASITLFGVLLFYVCGNSETLSDDFNLSYTTFSTIGFGILFPINRCSNYVIVAEAFVSILSVAALTGLMFAKFAKPKGKIAFSKVAVVHPYGKERLALVVRVANATNSPDVGRDVIMDASFSLTLVRIEADDATGGQRLRYYKLKLLQSNVITFRMVLALVHVIDCDSPLFGLTQASLATIDMILQVGMTGVDSTLQDTVMERQLYSVDMLQWGFRFAEMLHFSDDAVAIHFDDLSKVHSAPIDDNYLVNVTPKVTPTPTPTNVLHGGLHTLSPTPRMAWASSSHKRSSRRLRRPLRASEMEPLYEPLLQADVGTQRIAKTKRRPRQHGAAMPVQQWEVLQHQVAGDSAMPTSTSGLLWNHVNSSQSLFEENSLQVGDDADDDENEVDDDKDLDFSDASSVHSVEIPNTPRFLRITPLHVPSSYSFQSFYYSALHMKWPRIILLIVVGFCVLNLAFAGLLMIDYDGVFVTPSIGDANSPFEICLFMSVQTLATIGYGVIGPQPASYLNNFFVVLESSLGLIFTTIFTGIAWSKFARPRAHIHFSKHIAITTIHGQRCLVLRAANTRHHGDIRESSFRLGVNLTNSKTGLRQMQDVPLVNPEWPSIRIPVTLIHIIDEASPFYQFQTPADFSNYRVSVITLFTGLDTTFTENVYARKMYFWDDFVMDMHFDDCIDVRADGVDVDYTRFDVLLPDHEVTLTVAYWQLIMPPRDDDADCGKRIVVVGMTCAGKSTLAARLAAACAIPVVESDALFWGPAWTAVPAPEYVAAMVAATAKPAWVVAGCNKSAQDHVLARATTAVWLDFPFWTLFQRLVSRTLHRWWTQELVCGANRETLWTHLKLWSPDSLFHFLFFRYWERKRRFSSWFAAHPHLKVVRLTTPEATETWFRAMEARHAGKPL</sequence>
<dbReference type="EMBL" id="JNBR01000031">
    <property type="protein sequence ID" value="OQS00477.1"/>
    <property type="molecule type" value="Genomic_DNA"/>
</dbReference>
<keyword evidence="15" id="KW-1185">Reference proteome</keyword>
<evidence type="ECO:0000313" key="14">
    <source>
        <dbReference type="EMBL" id="OQS00477.1"/>
    </source>
</evidence>
<evidence type="ECO:0000256" key="1">
    <source>
        <dbReference type="ARBA" id="ARBA00004141"/>
    </source>
</evidence>
<dbReference type="InterPro" id="IPR016449">
    <property type="entry name" value="K_chnl_inward-rec_Kir"/>
</dbReference>
<feature type="transmembrane region" description="Helical" evidence="12">
    <location>
        <begin position="533"/>
        <end position="554"/>
    </location>
</feature>
<dbReference type="GO" id="GO:0034765">
    <property type="term" value="P:regulation of monoatomic ion transmembrane transport"/>
    <property type="evidence" value="ECO:0007669"/>
    <property type="project" value="TreeGrafter"/>
</dbReference>
<accession>A0A1V9ZR67</accession>
<dbReference type="Gene3D" id="2.60.40.1400">
    <property type="entry name" value="G protein-activated inward rectifier potassium channel 1"/>
    <property type="match status" value="2"/>
</dbReference>
<keyword evidence="10 11" id="KW-0407">Ion channel</keyword>
<evidence type="ECO:0000256" key="8">
    <source>
        <dbReference type="ARBA" id="ARBA00023065"/>
    </source>
</evidence>
<feature type="transmembrane region" description="Helical" evidence="12">
    <location>
        <begin position="141"/>
        <end position="163"/>
    </location>
</feature>
<evidence type="ECO:0000256" key="2">
    <source>
        <dbReference type="ARBA" id="ARBA00022448"/>
    </source>
</evidence>
<feature type="domain" description="Inward rectifier potassium channel C-terminal" evidence="13">
    <location>
        <begin position="633"/>
        <end position="781"/>
    </location>
</feature>
<dbReference type="Gene3D" id="1.10.287.70">
    <property type="match status" value="2"/>
</dbReference>
<organism evidence="14 15">
    <name type="scientific">Achlya hypogyna</name>
    <name type="common">Oomycete</name>
    <name type="synonym">Protoachlya hypogyna</name>
    <dbReference type="NCBI Taxonomy" id="1202772"/>
    <lineage>
        <taxon>Eukaryota</taxon>
        <taxon>Sar</taxon>
        <taxon>Stramenopiles</taxon>
        <taxon>Oomycota</taxon>
        <taxon>Saprolegniomycetes</taxon>
        <taxon>Saprolegniales</taxon>
        <taxon>Achlyaceae</taxon>
        <taxon>Achlya</taxon>
    </lineage>
</organism>
<dbReference type="Pfam" id="PF17655">
    <property type="entry name" value="IRK_C"/>
    <property type="match status" value="2"/>
</dbReference>
<dbReference type="OrthoDB" id="273257at2759"/>
<evidence type="ECO:0000259" key="13">
    <source>
        <dbReference type="Pfam" id="PF17655"/>
    </source>
</evidence>
<keyword evidence="6 11" id="KW-0630">Potassium</keyword>
<dbReference type="Proteomes" id="UP000243579">
    <property type="component" value="Unassembled WGS sequence"/>
</dbReference>
<dbReference type="InterPro" id="IPR013518">
    <property type="entry name" value="K_chnl_inward-rec_Kir_cyto"/>
</dbReference>
<dbReference type="SUPFAM" id="SSF81296">
    <property type="entry name" value="E set domains"/>
    <property type="match status" value="2"/>
</dbReference>
<dbReference type="STRING" id="1202772.A0A1V9ZR67"/>
<feature type="transmembrane region" description="Helical" evidence="12">
    <location>
        <begin position="574"/>
        <end position="591"/>
    </location>
</feature>
<feature type="domain" description="Inward rectifier potassium channel C-terminal" evidence="13">
    <location>
        <begin position="172"/>
        <end position="332"/>
    </location>
</feature>
<feature type="transmembrane region" description="Helical" evidence="12">
    <location>
        <begin position="118"/>
        <end position="135"/>
    </location>
</feature>
<evidence type="ECO:0000256" key="10">
    <source>
        <dbReference type="ARBA" id="ARBA00023303"/>
    </source>
</evidence>
<comment type="subcellular location">
    <subcellularLocation>
        <location evidence="1 11">Membrane</location>
        <topology evidence="1 11">Multi-pass membrane protein</topology>
    </subcellularLocation>
</comment>
<dbReference type="PANTHER" id="PTHR11767">
    <property type="entry name" value="INWARD RECTIFIER POTASSIUM CHANNEL"/>
    <property type="match status" value="1"/>
</dbReference>
<dbReference type="GO" id="GO:0005242">
    <property type="term" value="F:inward rectifier potassium channel activity"/>
    <property type="evidence" value="ECO:0007669"/>
    <property type="project" value="InterPro"/>
</dbReference>